<dbReference type="SMART" id="SM00325">
    <property type="entry name" value="RhoGEF"/>
    <property type="match status" value="1"/>
</dbReference>
<dbReference type="SUPFAM" id="SSF50729">
    <property type="entry name" value="PH domain-like"/>
    <property type="match status" value="1"/>
</dbReference>
<reference evidence="6" key="1">
    <citation type="submission" date="2016-06" db="UniProtKB">
        <authorList>
            <consortium name="WormBaseParasite"/>
        </authorList>
    </citation>
    <scope>IDENTIFICATION</scope>
</reference>
<keyword evidence="5" id="KW-1185">Reference proteome</keyword>
<dbReference type="Pfam" id="PF00621">
    <property type="entry name" value="RhoGEF"/>
    <property type="match status" value="1"/>
</dbReference>
<dbReference type="GO" id="GO:0005085">
    <property type="term" value="F:guanyl-nucleotide exchange factor activity"/>
    <property type="evidence" value="ECO:0007669"/>
    <property type="project" value="InterPro"/>
</dbReference>
<dbReference type="SMART" id="SM00233">
    <property type="entry name" value="PH"/>
    <property type="match status" value="1"/>
</dbReference>
<dbReference type="Gene3D" id="2.30.29.30">
    <property type="entry name" value="Pleckstrin-homology domain (PH domain)/Phosphotyrosine-binding domain (PTB)"/>
    <property type="match status" value="1"/>
</dbReference>
<dbReference type="InterPro" id="IPR000219">
    <property type="entry name" value="DH_dom"/>
</dbReference>
<dbReference type="SUPFAM" id="SSF48065">
    <property type="entry name" value="DBL homology domain (DH-domain)"/>
    <property type="match status" value="1"/>
</dbReference>
<accession>A0A183CUI7</accession>
<dbReference type="Proteomes" id="UP000271098">
    <property type="component" value="Unassembled WGS sequence"/>
</dbReference>
<dbReference type="InterPro" id="IPR001849">
    <property type="entry name" value="PH_domain"/>
</dbReference>
<dbReference type="PANTHER" id="PTHR45845">
    <property type="entry name" value="RHO GUANINE NUCLEOTIDE EXCHANGE FACTOR-RELATED"/>
    <property type="match status" value="1"/>
</dbReference>
<feature type="region of interest" description="Disordered" evidence="1">
    <location>
        <begin position="526"/>
        <end position="562"/>
    </location>
</feature>
<dbReference type="AlphaFoldDB" id="A0A183CUI7"/>
<dbReference type="PROSITE" id="PS50003">
    <property type="entry name" value="PH_DOMAIN"/>
    <property type="match status" value="1"/>
</dbReference>
<feature type="domain" description="DH" evidence="3">
    <location>
        <begin position="154"/>
        <end position="287"/>
    </location>
</feature>
<dbReference type="OrthoDB" id="6152532at2759"/>
<dbReference type="PANTHER" id="PTHR45845:SF2">
    <property type="entry name" value="RIKEN CDNA D630003M21 GENE"/>
    <property type="match status" value="1"/>
</dbReference>
<evidence type="ECO:0000259" key="3">
    <source>
        <dbReference type="PROSITE" id="PS50010"/>
    </source>
</evidence>
<dbReference type="Pfam" id="PF22697">
    <property type="entry name" value="SOS1_NGEF_PH"/>
    <property type="match status" value="1"/>
</dbReference>
<dbReference type="InterPro" id="IPR035899">
    <property type="entry name" value="DBL_dom_sf"/>
</dbReference>
<feature type="domain" description="PH" evidence="2">
    <location>
        <begin position="321"/>
        <end position="436"/>
    </location>
</feature>
<sequence>MEEIRWRRNSWAPSVHAEPLEIIEESVIGAAPVTLNMTNKVLLQFMPLRLPNPFLINGAARPGSARFIVSQKSRRPLMRTSSTDFMEQDCRSALSAFQFLDDDCCSISESPQSSLGSAFSALDFSMRSEQIDMIRDWLSPAKTSDANFRIECTVVRDLLDSEIDYVGALRLVVQDFLPEMARIDIPTALRGKKSCIFGNIEKLFQFHAHSFLPQLISRLSSFELYALYAKNKPKSDQLMREAGQKFFSSVQSLADLSHLLIKPIERIGKYALALQQLLNAAPPNKTDVLEMLGKVAAIVGHQVRRGADLLAMERITGCDLNLREQGSLLRHDTMYVTEKRGLQSKKRVRNVFLFENCVVLAKPKLSRSWRGSSFDELKYKSSIQMTDCGLTEMVKDSRVKFELWFRKQKNSFTYIMEAQTACIRDAWVEDIRNMLWEQAIRSREKNIREKSNMGIEMHSSSYIHLPPRATLAGLREYGFLEGTRRPRSLISLTASSCSSSNNLGRMQAGRAACDIGGDLCRVEEDDEWGESMHESAASAKHPESTLPRFRAPPPPVVKDLDQ</sequence>
<dbReference type="EMBL" id="UYRT01000088">
    <property type="protein sequence ID" value="VDK27435.1"/>
    <property type="molecule type" value="Genomic_DNA"/>
</dbReference>
<name>A0A183CUI7_9BILA</name>
<reference evidence="4 5" key="2">
    <citation type="submission" date="2018-11" db="EMBL/GenBank/DDBJ databases">
        <authorList>
            <consortium name="Pathogen Informatics"/>
        </authorList>
    </citation>
    <scope>NUCLEOTIDE SEQUENCE [LARGE SCALE GENOMIC DNA]</scope>
</reference>
<dbReference type="WBParaSite" id="GPUH_0000012701-mRNA-1">
    <property type="protein sequence ID" value="GPUH_0000012701-mRNA-1"/>
    <property type="gene ID" value="GPUH_0000012701"/>
</dbReference>
<evidence type="ECO:0000313" key="6">
    <source>
        <dbReference type="WBParaSite" id="GPUH_0000012701-mRNA-1"/>
    </source>
</evidence>
<dbReference type="InterPro" id="IPR055251">
    <property type="entry name" value="SOS1_NGEF_PH"/>
</dbReference>
<dbReference type="PROSITE" id="PS50010">
    <property type="entry name" value="DH_2"/>
    <property type="match status" value="1"/>
</dbReference>
<evidence type="ECO:0000259" key="2">
    <source>
        <dbReference type="PROSITE" id="PS50003"/>
    </source>
</evidence>
<dbReference type="InterPro" id="IPR052231">
    <property type="entry name" value="Rho_GEF_signaling-related"/>
</dbReference>
<evidence type="ECO:0000313" key="5">
    <source>
        <dbReference type="Proteomes" id="UP000271098"/>
    </source>
</evidence>
<evidence type="ECO:0000313" key="4">
    <source>
        <dbReference type="EMBL" id="VDK27435.1"/>
    </source>
</evidence>
<dbReference type="InterPro" id="IPR011993">
    <property type="entry name" value="PH-like_dom_sf"/>
</dbReference>
<gene>
    <name evidence="4" type="ORF">GPUH_LOCUS128</name>
</gene>
<proteinExistence type="predicted"/>
<organism evidence="6">
    <name type="scientific">Gongylonema pulchrum</name>
    <dbReference type="NCBI Taxonomy" id="637853"/>
    <lineage>
        <taxon>Eukaryota</taxon>
        <taxon>Metazoa</taxon>
        <taxon>Ecdysozoa</taxon>
        <taxon>Nematoda</taxon>
        <taxon>Chromadorea</taxon>
        <taxon>Rhabditida</taxon>
        <taxon>Spirurina</taxon>
        <taxon>Spiruromorpha</taxon>
        <taxon>Spiruroidea</taxon>
        <taxon>Gongylonematidae</taxon>
        <taxon>Gongylonema</taxon>
    </lineage>
</organism>
<dbReference type="Gene3D" id="1.20.900.10">
    <property type="entry name" value="Dbl homology (DH) domain"/>
    <property type="match status" value="1"/>
</dbReference>
<evidence type="ECO:0000256" key="1">
    <source>
        <dbReference type="SAM" id="MobiDB-lite"/>
    </source>
</evidence>
<protein>
    <submittedName>
        <fullName evidence="6">DH domain-containing protein</fullName>
    </submittedName>
</protein>